<keyword evidence="2" id="KW-0732">Signal</keyword>
<evidence type="ECO:0000313" key="3">
    <source>
        <dbReference type="EMBL" id="ART67560.1"/>
    </source>
</evidence>
<feature type="compositionally biased region" description="Low complexity" evidence="1">
    <location>
        <begin position="148"/>
        <end position="163"/>
    </location>
</feature>
<dbReference type="Pfam" id="PF01744">
    <property type="entry name" value="GLTT"/>
    <property type="match status" value="1"/>
</dbReference>
<feature type="compositionally biased region" description="Polar residues" evidence="1">
    <location>
        <begin position="102"/>
        <end position="134"/>
    </location>
</feature>
<dbReference type="KEGG" id="mdx:BTO20_02225"/>
<gene>
    <name evidence="3" type="ORF">BTO20_02225</name>
</gene>
<reference evidence="3 4" key="1">
    <citation type="submission" date="2017-04" db="EMBL/GenBank/DDBJ databases">
        <title>Whole Genome Sequence of 1,4-Dioxane Degrading Bacterium Mycobacterium dioxanotrophicus PH-06.</title>
        <authorList>
            <person name="He Y."/>
        </authorList>
    </citation>
    <scope>NUCLEOTIDE SEQUENCE [LARGE SCALE GENOMIC DNA]</scope>
    <source>
        <strain evidence="3 4">PH-06</strain>
    </source>
</reference>
<feature type="region of interest" description="Disordered" evidence="1">
    <location>
        <begin position="81"/>
        <end position="222"/>
    </location>
</feature>
<sequence>MPNRRRRKLSTAMRAVAAVAVASPAALVAVTQLSPEPQQREFTQAAMITDLPTELMSALSQGLSQFGINLPGGLLGGTGASPSLASPTLTSPGLGAPGLTSPGLTSPGLTSPGLTSPGLTSPGLTSPGLTNPGLTSPGLTAPGGAGLPGAAPGATPSLTAPGALTDPALSNPALSNPALTNPAGALPGGLTNPAGAVPGGLTTPSLGAPATPGLTTPGLGTDPSLMPISNGGALPAPGEVPIAGDPGLGGTYPILGGPLGTDPSLSAMPATSSTGGGGLFGDLSSAAQQLGAGQAIDLLKGMVMPAITSAMKQGMPAAAPAVPAPPVPAPPLPTP</sequence>
<dbReference type="InterPro" id="IPR008164">
    <property type="entry name" value="XGLTT_rpt"/>
</dbReference>
<evidence type="ECO:0000256" key="2">
    <source>
        <dbReference type="SAM" id="SignalP"/>
    </source>
</evidence>
<evidence type="ECO:0000256" key="1">
    <source>
        <dbReference type="SAM" id="MobiDB-lite"/>
    </source>
</evidence>
<dbReference type="Proteomes" id="UP000195331">
    <property type="component" value="Chromosome"/>
</dbReference>
<dbReference type="EMBL" id="CP020809">
    <property type="protein sequence ID" value="ART67560.1"/>
    <property type="molecule type" value="Genomic_DNA"/>
</dbReference>
<dbReference type="OrthoDB" id="4641740at2"/>
<feature type="compositionally biased region" description="Low complexity" evidence="1">
    <location>
        <begin position="81"/>
        <end position="92"/>
    </location>
</feature>
<keyword evidence="4" id="KW-1185">Reference proteome</keyword>
<dbReference type="AlphaFoldDB" id="A0A1Y0BXD4"/>
<organism evidence="3 4">
    <name type="scientific">Mycobacterium dioxanotrophicus</name>
    <dbReference type="NCBI Taxonomy" id="482462"/>
    <lineage>
        <taxon>Bacteria</taxon>
        <taxon>Bacillati</taxon>
        <taxon>Actinomycetota</taxon>
        <taxon>Actinomycetes</taxon>
        <taxon>Mycobacteriales</taxon>
        <taxon>Mycobacteriaceae</taxon>
        <taxon>Mycobacterium</taxon>
    </lineage>
</organism>
<feature type="signal peptide" evidence="2">
    <location>
        <begin position="1"/>
        <end position="28"/>
    </location>
</feature>
<accession>A0A1Y0BXD4</accession>
<name>A0A1Y0BXD4_9MYCO</name>
<evidence type="ECO:0000313" key="4">
    <source>
        <dbReference type="Proteomes" id="UP000195331"/>
    </source>
</evidence>
<feature type="compositionally biased region" description="Low complexity" evidence="1">
    <location>
        <begin position="206"/>
        <end position="222"/>
    </location>
</feature>
<dbReference type="RefSeq" id="WP_087073001.1">
    <property type="nucleotide sequence ID" value="NZ_CP020809.1"/>
</dbReference>
<evidence type="ECO:0008006" key="5">
    <source>
        <dbReference type="Google" id="ProtNLM"/>
    </source>
</evidence>
<proteinExistence type="predicted"/>
<protein>
    <recommendedName>
        <fullName evidence="5">Exported repetitive protein Erp</fullName>
    </recommendedName>
</protein>
<feature type="chain" id="PRO_5038414717" description="Exported repetitive protein Erp" evidence="2">
    <location>
        <begin position="29"/>
        <end position="335"/>
    </location>
</feature>